<gene>
    <name evidence="1" type="ORF">ITX44_31535</name>
</gene>
<protein>
    <recommendedName>
        <fullName evidence="3">Lipoprotein</fullName>
    </recommendedName>
</protein>
<sequence>MRHQRSTVVVLATAILALSGCSGGHGGKGALEDAVRARSHAYYKGDLKAYRARESQRCLEVGSLEVLVRGMAADGRKYGDPAITSLSVDTISGDHATVSYGYGRPELDQKQQPWVREKGHWVDDDCNGEAGAAGGS</sequence>
<evidence type="ECO:0008006" key="3">
    <source>
        <dbReference type="Google" id="ProtNLM"/>
    </source>
</evidence>
<dbReference type="EMBL" id="JADKYB010000022">
    <property type="protein sequence ID" value="MBM9508998.1"/>
    <property type="molecule type" value="Genomic_DNA"/>
</dbReference>
<dbReference type="RefSeq" id="WP_205361576.1">
    <property type="nucleotide sequence ID" value="NZ_JADKYB010000022.1"/>
</dbReference>
<dbReference type="PROSITE" id="PS51257">
    <property type="entry name" value="PROKAR_LIPOPROTEIN"/>
    <property type="match status" value="1"/>
</dbReference>
<organism evidence="1 2">
    <name type="scientific">Actinacidiphila acididurans</name>
    <dbReference type="NCBI Taxonomy" id="2784346"/>
    <lineage>
        <taxon>Bacteria</taxon>
        <taxon>Bacillati</taxon>
        <taxon>Actinomycetota</taxon>
        <taxon>Actinomycetes</taxon>
        <taxon>Kitasatosporales</taxon>
        <taxon>Streptomycetaceae</taxon>
        <taxon>Actinacidiphila</taxon>
    </lineage>
</organism>
<name>A0ABS2U066_9ACTN</name>
<proteinExistence type="predicted"/>
<accession>A0ABS2U066</accession>
<reference evidence="1 2" key="1">
    <citation type="submission" date="2021-01" db="EMBL/GenBank/DDBJ databases">
        <title>Streptomyces acididurans sp. nov., isolated from a peat swamp forest soil.</title>
        <authorList>
            <person name="Chantavorakit T."/>
            <person name="Duangmal K."/>
        </authorList>
    </citation>
    <scope>NUCLEOTIDE SEQUENCE [LARGE SCALE GENOMIC DNA]</scope>
    <source>
        <strain evidence="1 2">KK5PA1</strain>
    </source>
</reference>
<evidence type="ECO:0000313" key="1">
    <source>
        <dbReference type="EMBL" id="MBM9508998.1"/>
    </source>
</evidence>
<keyword evidence="2" id="KW-1185">Reference proteome</keyword>
<evidence type="ECO:0000313" key="2">
    <source>
        <dbReference type="Proteomes" id="UP000749040"/>
    </source>
</evidence>
<comment type="caution">
    <text evidence="1">The sequence shown here is derived from an EMBL/GenBank/DDBJ whole genome shotgun (WGS) entry which is preliminary data.</text>
</comment>
<dbReference type="Proteomes" id="UP000749040">
    <property type="component" value="Unassembled WGS sequence"/>
</dbReference>